<dbReference type="AlphaFoldDB" id="A0A1X7A488"/>
<dbReference type="Gene3D" id="3.10.450.50">
    <property type="match status" value="1"/>
</dbReference>
<name>A0A1X7A488_9RHOB</name>
<dbReference type="Proteomes" id="UP000193061">
    <property type="component" value="Unassembled WGS sequence"/>
</dbReference>
<proteinExistence type="predicted"/>
<dbReference type="SUPFAM" id="SSF54427">
    <property type="entry name" value="NTF2-like"/>
    <property type="match status" value="1"/>
</dbReference>
<evidence type="ECO:0000313" key="1">
    <source>
        <dbReference type="EMBL" id="SLN70048.1"/>
    </source>
</evidence>
<dbReference type="RefSeq" id="WP_085807476.1">
    <property type="nucleotide sequence ID" value="NZ_FWFX01000016.1"/>
</dbReference>
<dbReference type="EMBL" id="FWFX01000016">
    <property type="protein sequence ID" value="SLN70048.1"/>
    <property type="molecule type" value="Genomic_DNA"/>
</dbReference>
<organism evidence="1 2">
    <name type="scientific">Roseovarius albus</name>
    <dbReference type="NCBI Taxonomy" id="1247867"/>
    <lineage>
        <taxon>Bacteria</taxon>
        <taxon>Pseudomonadati</taxon>
        <taxon>Pseudomonadota</taxon>
        <taxon>Alphaproteobacteria</taxon>
        <taxon>Rhodobacterales</taxon>
        <taxon>Roseobacteraceae</taxon>
        <taxon>Roseovarius</taxon>
    </lineage>
</organism>
<sequence>MAGPDHTDIQDLMGRYFDGLYHSDSKVLRGVFHADLTYVNGTLGTYEHMGLEAYMERIDARTPPATRGDLREEAIEQVTLKGDRIGIVEARMTMMGRNYQDLLTLINTDDGWRVLTKVFSFVERKD</sequence>
<dbReference type="OrthoDB" id="7451095at2"/>
<reference evidence="1 2" key="1">
    <citation type="submission" date="2017-03" db="EMBL/GenBank/DDBJ databases">
        <authorList>
            <person name="Afonso C.L."/>
            <person name="Miller P.J."/>
            <person name="Scott M.A."/>
            <person name="Spackman E."/>
            <person name="Goraichik I."/>
            <person name="Dimitrov K.M."/>
            <person name="Suarez D.L."/>
            <person name="Swayne D.E."/>
        </authorList>
    </citation>
    <scope>NUCLEOTIDE SEQUENCE [LARGE SCALE GENOMIC DNA]</scope>
    <source>
        <strain evidence="1 2">CECT 7450</strain>
    </source>
</reference>
<protein>
    <submittedName>
        <fullName evidence="1">Putative lumazine-binding protein</fullName>
    </submittedName>
</protein>
<dbReference type="Pfam" id="PF12893">
    <property type="entry name" value="Lumazine_bd_2"/>
    <property type="match status" value="1"/>
</dbReference>
<dbReference type="InterPro" id="IPR032710">
    <property type="entry name" value="NTF2-like_dom_sf"/>
</dbReference>
<keyword evidence="2" id="KW-1185">Reference proteome</keyword>
<gene>
    <name evidence="1" type="ORF">ROA7450_03817</name>
</gene>
<dbReference type="InterPro" id="IPR039437">
    <property type="entry name" value="FrzH/put_lumazine-bd"/>
</dbReference>
<evidence type="ECO:0000313" key="2">
    <source>
        <dbReference type="Proteomes" id="UP000193061"/>
    </source>
</evidence>
<accession>A0A1X7A488</accession>